<name>A0A1V9FKY8_9BACT</name>
<gene>
    <name evidence="1" type="ORF">A4R26_21690</name>
</gene>
<proteinExistence type="predicted"/>
<dbReference type="InterPro" id="IPR053851">
    <property type="entry name" value="DUF6929"/>
</dbReference>
<sequence>MKNSITSLLHMKSCLYIVSIIIFLAGGCRENTPTEMLIIEKELLLDSIPSASGLVIHGDSAWIVGDDATGIYRLNLSNYQQQKIPLNNVATDEYRLPKSIKHDLECANLIRYNNKLYLLAFGSGSLAPYRDSILLLNMADTADQQIIPVQQFYRELQQLTGTDSTQWNVEGSTVAGDSLLLSNRGNNTIISCNVDSLMHYFFFAGAPVPPITYQRAHLPQIDGKEARLSGLSTINDNLILFTASVEDTPDWITDGPISGSFIGIYSMKENKVIASHLLRDKQGAVLKEKIESIDIVSKKGGTITCIAVADNDNGTSKLFRLQLISSEIKN</sequence>
<dbReference type="Proteomes" id="UP000192276">
    <property type="component" value="Unassembled WGS sequence"/>
</dbReference>
<reference evidence="2" key="1">
    <citation type="submission" date="2016-04" db="EMBL/GenBank/DDBJ databases">
        <authorList>
            <person name="Chen L."/>
            <person name="Zhuang W."/>
            <person name="Wang G."/>
        </authorList>
    </citation>
    <scope>NUCLEOTIDE SEQUENCE [LARGE SCALE GENOMIC DNA]</scope>
    <source>
        <strain evidence="2">208</strain>
    </source>
</reference>
<dbReference type="PROSITE" id="PS51257">
    <property type="entry name" value="PROKAR_LIPOPROTEIN"/>
    <property type="match status" value="1"/>
</dbReference>
<organism evidence="1 2">
    <name type="scientific">Niastella populi</name>
    <dbReference type="NCBI Taxonomy" id="550983"/>
    <lineage>
        <taxon>Bacteria</taxon>
        <taxon>Pseudomonadati</taxon>
        <taxon>Bacteroidota</taxon>
        <taxon>Chitinophagia</taxon>
        <taxon>Chitinophagales</taxon>
        <taxon>Chitinophagaceae</taxon>
        <taxon>Niastella</taxon>
    </lineage>
</organism>
<accession>A0A1V9FKY8</accession>
<evidence type="ECO:0000313" key="1">
    <source>
        <dbReference type="EMBL" id="OQP59005.1"/>
    </source>
</evidence>
<protein>
    <submittedName>
        <fullName evidence="1">Uncharacterized protein</fullName>
    </submittedName>
</protein>
<dbReference type="Pfam" id="PF22000">
    <property type="entry name" value="DUF6929"/>
    <property type="match status" value="1"/>
</dbReference>
<dbReference type="EMBL" id="LWBP01000185">
    <property type="protein sequence ID" value="OQP59005.1"/>
    <property type="molecule type" value="Genomic_DNA"/>
</dbReference>
<dbReference type="SUPFAM" id="SSF63825">
    <property type="entry name" value="YWTD domain"/>
    <property type="match status" value="1"/>
</dbReference>
<dbReference type="OrthoDB" id="6710009at2"/>
<dbReference type="AlphaFoldDB" id="A0A1V9FKY8"/>
<evidence type="ECO:0000313" key="2">
    <source>
        <dbReference type="Proteomes" id="UP000192276"/>
    </source>
</evidence>
<keyword evidence="2" id="KW-1185">Reference proteome</keyword>
<dbReference type="STRING" id="550983.A4R26_21690"/>
<comment type="caution">
    <text evidence="1">The sequence shown here is derived from an EMBL/GenBank/DDBJ whole genome shotgun (WGS) entry which is preliminary data.</text>
</comment>
<dbReference type="RefSeq" id="WP_133054695.1">
    <property type="nucleotide sequence ID" value="NZ_LWBP01000185.1"/>
</dbReference>